<dbReference type="STRING" id="471514.AN477_19335"/>
<feature type="transmembrane region" description="Helical" evidence="5">
    <location>
        <begin position="94"/>
        <end position="113"/>
    </location>
</feature>
<evidence type="ECO:0000259" key="6">
    <source>
        <dbReference type="Pfam" id="PF14378"/>
    </source>
</evidence>
<evidence type="ECO:0000256" key="3">
    <source>
        <dbReference type="ARBA" id="ARBA00022989"/>
    </source>
</evidence>
<evidence type="ECO:0000313" key="7">
    <source>
        <dbReference type="EMBL" id="KPV42088.1"/>
    </source>
</evidence>
<dbReference type="EMBL" id="LJCO01000083">
    <property type="protein sequence ID" value="KPV42088.1"/>
    <property type="molecule type" value="Genomic_DNA"/>
</dbReference>
<evidence type="ECO:0000256" key="2">
    <source>
        <dbReference type="ARBA" id="ARBA00022692"/>
    </source>
</evidence>
<dbReference type="InterPro" id="IPR036938">
    <property type="entry name" value="PAP2/HPO_sf"/>
</dbReference>
<keyword evidence="3 5" id="KW-1133">Transmembrane helix</keyword>
<reference evidence="7 8" key="1">
    <citation type="submission" date="2015-09" db="EMBL/GenBank/DDBJ databases">
        <title>Draft genome sequence of Alicyclobacillus ferrooxydans DSM 22381.</title>
        <authorList>
            <person name="Hemp J."/>
        </authorList>
    </citation>
    <scope>NUCLEOTIDE SEQUENCE [LARGE SCALE GENOMIC DNA]</scope>
    <source>
        <strain evidence="7 8">TC-34</strain>
    </source>
</reference>
<organism evidence="7 8">
    <name type="scientific">Alicyclobacillus ferrooxydans</name>
    <dbReference type="NCBI Taxonomy" id="471514"/>
    <lineage>
        <taxon>Bacteria</taxon>
        <taxon>Bacillati</taxon>
        <taxon>Bacillota</taxon>
        <taxon>Bacilli</taxon>
        <taxon>Bacillales</taxon>
        <taxon>Alicyclobacillaceae</taxon>
        <taxon>Alicyclobacillus</taxon>
    </lineage>
</organism>
<accession>A0A0P9GNP0</accession>
<comment type="caution">
    <text evidence="7">The sequence shown here is derived from an EMBL/GenBank/DDBJ whole genome shotgun (WGS) entry which is preliminary data.</text>
</comment>
<dbReference type="AlphaFoldDB" id="A0A0P9GNP0"/>
<keyword evidence="8" id="KW-1185">Reference proteome</keyword>
<proteinExistence type="predicted"/>
<feature type="transmembrane region" description="Helical" evidence="5">
    <location>
        <begin position="262"/>
        <end position="281"/>
    </location>
</feature>
<evidence type="ECO:0000256" key="5">
    <source>
        <dbReference type="SAM" id="Phobius"/>
    </source>
</evidence>
<evidence type="ECO:0000313" key="8">
    <source>
        <dbReference type="Proteomes" id="UP000050482"/>
    </source>
</evidence>
<feature type="transmembrane region" description="Helical" evidence="5">
    <location>
        <begin position="189"/>
        <end position="213"/>
    </location>
</feature>
<gene>
    <name evidence="7" type="ORF">AN477_19335</name>
</gene>
<dbReference type="Gene3D" id="1.20.144.10">
    <property type="entry name" value="Phosphatidic acid phosphatase type 2/haloperoxidase"/>
    <property type="match status" value="1"/>
</dbReference>
<dbReference type="Proteomes" id="UP000050482">
    <property type="component" value="Unassembled WGS sequence"/>
</dbReference>
<dbReference type="PANTHER" id="PTHR31310:SF7">
    <property type="entry name" value="PA-PHOSPHATASE RELATED-FAMILY PROTEIN DDB_G0268928"/>
    <property type="match status" value="1"/>
</dbReference>
<protein>
    <recommendedName>
        <fullName evidence="6">Inositolphosphotransferase Aur1/Ipt1 domain-containing protein</fullName>
    </recommendedName>
</protein>
<dbReference type="InterPro" id="IPR052185">
    <property type="entry name" value="IPC_Synthase-Related"/>
</dbReference>
<comment type="subcellular location">
    <subcellularLocation>
        <location evidence="1">Membrane</location>
        <topology evidence="1">Multi-pass membrane protein</topology>
    </subcellularLocation>
</comment>
<name>A0A0P9GNP0_9BACL</name>
<sequence>MLQIKRLVQLAFRLELFEVFGLVASFAATMIFLLSAHRLDDYYGIHAYASPIVNETVGVLESPMPWVFLGVVSILLGAYIRIRKQQPKNAPMRLYLIRVIIAFVVLMAIYKITNFYIAVYNPFDRDAAIQHIDRVLFFGKLPSEWMEPWVSRPLTWLFSAAYLSWFVLSYGTVLVMARRDREAIRQYMSMALSTFYIGYFTYFLVPVIGPVFTVPYATPIGGVDALFANTQALISRDCFPSLHTGIAIVMMVSVWRHHRRFSWFYIPITILIIFSTIYLRVHYALDVFAGTGLSIAMTQLSPQWVKGWAALHDWASGLATSPKHQPTVKERAFSELA</sequence>
<feature type="transmembrane region" description="Helical" evidence="5">
    <location>
        <begin position="154"/>
        <end position="177"/>
    </location>
</feature>
<dbReference type="GO" id="GO:0016020">
    <property type="term" value="C:membrane"/>
    <property type="evidence" value="ECO:0007669"/>
    <property type="project" value="UniProtKB-SubCell"/>
</dbReference>
<evidence type="ECO:0000256" key="1">
    <source>
        <dbReference type="ARBA" id="ARBA00004141"/>
    </source>
</evidence>
<feature type="transmembrane region" description="Helical" evidence="5">
    <location>
        <begin position="64"/>
        <end position="82"/>
    </location>
</feature>
<dbReference type="InterPro" id="IPR026841">
    <property type="entry name" value="Aur1/Ipt1"/>
</dbReference>
<feature type="transmembrane region" description="Helical" evidence="5">
    <location>
        <begin position="12"/>
        <end position="34"/>
    </location>
</feature>
<dbReference type="OrthoDB" id="9775789at2"/>
<dbReference type="PATRIC" id="fig|471514.4.peg.3969"/>
<dbReference type="PANTHER" id="PTHR31310">
    <property type="match status" value="1"/>
</dbReference>
<dbReference type="RefSeq" id="WP_054970831.1">
    <property type="nucleotide sequence ID" value="NZ_LJCO01000083.1"/>
</dbReference>
<keyword evidence="2 5" id="KW-0812">Transmembrane</keyword>
<evidence type="ECO:0000256" key="4">
    <source>
        <dbReference type="ARBA" id="ARBA00023136"/>
    </source>
</evidence>
<dbReference type="SUPFAM" id="SSF48317">
    <property type="entry name" value="Acid phosphatase/Vanadium-dependent haloperoxidase"/>
    <property type="match status" value="1"/>
</dbReference>
<feature type="domain" description="Inositolphosphotransferase Aur1/Ipt1" evidence="6">
    <location>
        <begin position="130"/>
        <end position="296"/>
    </location>
</feature>
<keyword evidence="4 5" id="KW-0472">Membrane</keyword>
<dbReference type="Pfam" id="PF14378">
    <property type="entry name" value="PAP2_3"/>
    <property type="match status" value="1"/>
</dbReference>
<feature type="transmembrane region" description="Helical" evidence="5">
    <location>
        <begin position="233"/>
        <end position="255"/>
    </location>
</feature>